<feature type="transmembrane region" description="Helical" evidence="1">
    <location>
        <begin position="58"/>
        <end position="82"/>
    </location>
</feature>
<proteinExistence type="predicted"/>
<evidence type="ECO:0008006" key="4">
    <source>
        <dbReference type="Google" id="ProtNLM"/>
    </source>
</evidence>
<keyword evidence="1" id="KW-0472">Membrane</keyword>
<reference evidence="2 3" key="1">
    <citation type="submission" date="2018-06" db="EMBL/GenBank/DDBJ databases">
        <authorList>
            <consortium name="Pathogen Informatics"/>
            <person name="Doyle S."/>
        </authorList>
    </citation>
    <scope>NUCLEOTIDE SEQUENCE [LARGE SCALE GENOMIC DNA]</scope>
    <source>
        <strain evidence="2 3">NCTC13100</strain>
    </source>
</reference>
<keyword evidence="1" id="KW-0812">Transmembrane</keyword>
<evidence type="ECO:0000313" key="3">
    <source>
        <dbReference type="Proteomes" id="UP000254263"/>
    </source>
</evidence>
<feature type="transmembrane region" description="Helical" evidence="1">
    <location>
        <begin position="102"/>
        <end position="120"/>
    </location>
</feature>
<evidence type="ECO:0000313" key="2">
    <source>
        <dbReference type="EMBL" id="SUB78223.1"/>
    </source>
</evidence>
<dbReference type="Proteomes" id="UP000254263">
    <property type="component" value="Unassembled WGS sequence"/>
</dbReference>
<dbReference type="EMBL" id="UGTI01000001">
    <property type="protein sequence ID" value="SUB78223.1"/>
    <property type="molecule type" value="Genomic_DNA"/>
</dbReference>
<evidence type="ECO:0000256" key="1">
    <source>
        <dbReference type="SAM" id="Phobius"/>
    </source>
</evidence>
<protein>
    <recommendedName>
        <fullName evidence="4">Transmembrane protein</fullName>
    </recommendedName>
</protein>
<dbReference type="RefSeq" id="WP_018360623.1">
    <property type="nucleotide sequence ID" value="NZ_UGTI01000001.1"/>
</dbReference>
<name>A0A379DJN7_9PORP</name>
<organism evidence="2 3">
    <name type="scientific">Porphyromonas macacae</name>
    <dbReference type="NCBI Taxonomy" id="28115"/>
    <lineage>
        <taxon>Bacteria</taxon>
        <taxon>Pseudomonadati</taxon>
        <taxon>Bacteroidota</taxon>
        <taxon>Bacteroidia</taxon>
        <taxon>Bacteroidales</taxon>
        <taxon>Porphyromonadaceae</taxon>
        <taxon>Porphyromonas</taxon>
    </lineage>
</organism>
<accession>A0A379DJN7</accession>
<gene>
    <name evidence="2" type="ORF">NCTC13100_01376</name>
</gene>
<keyword evidence="1" id="KW-1133">Transmembrane helix</keyword>
<sequence>MTKKNKTQLPTEEQLQDPMLSRLFSKLPLQENGTLFTERIMESIREADTRQKKRSKTVAFILLGLTSLFGLALVGISIYYAFIMNKPADESLFRISLPDSGLFYIVPFVFFFYLTLDLYLTHRIKKKNKS</sequence>
<dbReference type="AlphaFoldDB" id="A0A379DJN7"/>